<dbReference type="EMBL" id="JAJEPU010000008">
    <property type="protein sequence ID" value="MCC2164072.1"/>
    <property type="molecule type" value="Genomic_DNA"/>
</dbReference>
<dbReference type="RefSeq" id="WP_308450803.1">
    <property type="nucleotide sequence ID" value="NZ_JAJEPU010000008.1"/>
</dbReference>
<evidence type="ECO:0000313" key="3">
    <source>
        <dbReference type="Proteomes" id="UP001198962"/>
    </source>
</evidence>
<accession>A0AAE3DJG2</accession>
<dbReference type="SUPFAM" id="SSF69360">
    <property type="entry name" value="Cell wall binding repeat"/>
    <property type="match status" value="1"/>
</dbReference>
<dbReference type="Gene3D" id="2.10.270.10">
    <property type="entry name" value="Cholin Binding"/>
    <property type="match status" value="1"/>
</dbReference>
<gene>
    <name evidence="2" type="ORF">LKD32_04085</name>
</gene>
<keyword evidence="3" id="KW-1185">Reference proteome</keyword>
<organism evidence="2 3">
    <name type="scientific">Brotaphodocola catenula</name>
    <dbReference type="NCBI Taxonomy" id="2885361"/>
    <lineage>
        <taxon>Bacteria</taxon>
        <taxon>Bacillati</taxon>
        <taxon>Bacillota</taxon>
        <taxon>Clostridia</taxon>
        <taxon>Lachnospirales</taxon>
        <taxon>Lachnospiraceae</taxon>
        <taxon>Brotaphodocola</taxon>
    </lineage>
</organism>
<dbReference type="AlphaFoldDB" id="A0AAE3DJG2"/>
<protein>
    <submittedName>
        <fullName evidence="2">Uncharacterized protein</fullName>
    </submittedName>
</protein>
<name>A0AAE3DJG2_9FIRM</name>
<keyword evidence="1" id="KW-0732">Signal</keyword>
<sequence>MSQKCCKAYLWTIAAAMVFLMAGMPGQVWQVRAEEVQGTEEIQQTQEIQKTQGTEQSSTGWRFEEGEWFYYLEDGTKNRKELTFDDAVYEFEKDGTLQSAHWIPNTGGGAYPVVCYDEEEQALFDQLNDEKKDLFFEEYPDRENEYDGDDHAMYDRYAGFKMDVNLNKIASHRLEMAMENGYSVDSTIPGEGSLKDYLGQVGYRKHATSLELYIQRRDDADDAFDKVMDRTQKKYDTSGKHLYSLEYYRSLGMAHAEKDGAHYFMIVLMR</sequence>
<feature type="signal peptide" evidence="1">
    <location>
        <begin position="1"/>
        <end position="22"/>
    </location>
</feature>
<comment type="caution">
    <text evidence="2">The sequence shown here is derived from an EMBL/GenBank/DDBJ whole genome shotgun (WGS) entry which is preliminary data.</text>
</comment>
<reference evidence="2" key="1">
    <citation type="submission" date="2021-10" db="EMBL/GenBank/DDBJ databases">
        <title>Anaerobic single-cell dispensing facilitates the cultivation of human gut bacteria.</title>
        <authorList>
            <person name="Afrizal A."/>
        </authorList>
    </citation>
    <scope>NUCLEOTIDE SEQUENCE</scope>
    <source>
        <strain evidence="2">CLA-AA-H274</strain>
    </source>
</reference>
<evidence type="ECO:0000256" key="1">
    <source>
        <dbReference type="SAM" id="SignalP"/>
    </source>
</evidence>
<dbReference type="Proteomes" id="UP001198962">
    <property type="component" value="Unassembled WGS sequence"/>
</dbReference>
<proteinExistence type="predicted"/>
<feature type="chain" id="PRO_5042054148" evidence="1">
    <location>
        <begin position="23"/>
        <end position="270"/>
    </location>
</feature>
<evidence type="ECO:0000313" key="2">
    <source>
        <dbReference type="EMBL" id="MCC2164072.1"/>
    </source>
</evidence>